<dbReference type="CDD" id="cd00059">
    <property type="entry name" value="FH_FOX"/>
    <property type="match status" value="1"/>
</dbReference>
<name>A0A1X2HP09_SYNRA</name>
<dbReference type="EMBL" id="MCGN01000002">
    <property type="protein sequence ID" value="ORZ01088.1"/>
    <property type="molecule type" value="Genomic_DNA"/>
</dbReference>
<organism evidence="5 6">
    <name type="scientific">Syncephalastrum racemosum</name>
    <name type="common">Filamentous fungus</name>
    <dbReference type="NCBI Taxonomy" id="13706"/>
    <lineage>
        <taxon>Eukaryota</taxon>
        <taxon>Fungi</taxon>
        <taxon>Fungi incertae sedis</taxon>
        <taxon>Mucoromycota</taxon>
        <taxon>Mucoromycotina</taxon>
        <taxon>Mucoromycetes</taxon>
        <taxon>Mucorales</taxon>
        <taxon>Syncephalastraceae</taxon>
        <taxon>Syncephalastrum</taxon>
    </lineage>
</organism>
<dbReference type="STRING" id="13706.A0A1X2HP09"/>
<reference evidence="5 6" key="1">
    <citation type="submission" date="2016-07" db="EMBL/GenBank/DDBJ databases">
        <title>Pervasive Adenine N6-methylation of Active Genes in Fungi.</title>
        <authorList>
            <consortium name="DOE Joint Genome Institute"/>
            <person name="Mondo S.J."/>
            <person name="Dannebaum R.O."/>
            <person name="Kuo R.C."/>
            <person name="Labutti K."/>
            <person name="Haridas S."/>
            <person name="Kuo A."/>
            <person name="Salamov A."/>
            <person name="Ahrendt S.R."/>
            <person name="Lipzen A."/>
            <person name="Sullivan W."/>
            <person name="Andreopoulos W.B."/>
            <person name="Clum A."/>
            <person name="Lindquist E."/>
            <person name="Daum C."/>
            <person name="Ramamoorthy G.K."/>
            <person name="Gryganskyi A."/>
            <person name="Culley D."/>
            <person name="Magnuson J.K."/>
            <person name="James T.Y."/>
            <person name="O'Malley M.A."/>
            <person name="Stajich J.E."/>
            <person name="Spatafora J.W."/>
            <person name="Visel A."/>
            <person name="Grigoriev I.V."/>
        </authorList>
    </citation>
    <scope>NUCLEOTIDE SEQUENCE [LARGE SCALE GENOMIC DNA]</scope>
    <source>
        <strain evidence="5 6">NRRL 2496</strain>
    </source>
</reference>
<dbReference type="Pfam" id="PF00250">
    <property type="entry name" value="Forkhead"/>
    <property type="match status" value="1"/>
</dbReference>
<evidence type="ECO:0000256" key="2">
    <source>
        <dbReference type="PROSITE-ProRule" id="PRU00089"/>
    </source>
</evidence>
<feature type="compositionally biased region" description="Low complexity" evidence="3">
    <location>
        <begin position="9"/>
        <end position="26"/>
    </location>
</feature>
<evidence type="ECO:0000256" key="1">
    <source>
        <dbReference type="ARBA" id="ARBA00023125"/>
    </source>
</evidence>
<dbReference type="AlphaFoldDB" id="A0A1X2HP09"/>
<comment type="subcellular location">
    <subcellularLocation>
        <location evidence="2">Nucleus</location>
    </subcellularLocation>
</comment>
<dbReference type="SUPFAM" id="SSF46785">
    <property type="entry name" value="Winged helix' DNA-binding domain"/>
    <property type="match status" value="1"/>
</dbReference>
<feature type="compositionally biased region" description="Low complexity" evidence="3">
    <location>
        <begin position="167"/>
        <end position="190"/>
    </location>
</feature>
<dbReference type="Gene3D" id="1.10.10.10">
    <property type="entry name" value="Winged helix-like DNA-binding domain superfamily/Winged helix DNA-binding domain"/>
    <property type="match status" value="1"/>
</dbReference>
<dbReference type="GO" id="GO:0000981">
    <property type="term" value="F:DNA-binding transcription factor activity, RNA polymerase II-specific"/>
    <property type="evidence" value="ECO:0007669"/>
    <property type="project" value="TreeGrafter"/>
</dbReference>
<dbReference type="PROSITE" id="PS00657">
    <property type="entry name" value="FORK_HEAD_1"/>
    <property type="match status" value="1"/>
</dbReference>
<accession>A0A1X2HP09</accession>
<dbReference type="GO" id="GO:0005634">
    <property type="term" value="C:nucleus"/>
    <property type="evidence" value="ECO:0007669"/>
    <property type="project" value="UniProtKB-SubCell"/>
</dbReference>
<dbReference type="OrthoDB" id="5954824at2759"/>
<gene>
    <name evidence="5" type="ORF">BCR43DRAFT_521993</name>
</gene>
<feature type="domain" description="Fork-head" evidence="4">
    <location>
        <begin position="197"/>
        <end position="300"/>
    </location>
</feature>
<keyword evidence="2" id="KW-0539">Nucleus</keyword>
<dbReference type="Proteomes" id="UP000242180">
    <property type="component" value="Unassembled WGS sequence"/>
</dbReference>
<sequence length="321" mass="36074">MEQFDQHPEQQQQQRRQQEQHYQYNQHHQHGSQELSEKVASSLHLLPPAWKQTLPPPIANTGHPSFIYPQIADQPSPQPVEPPVSYIGMNNNAGVNPAATPSSVASAAGQQSVDPNNIIHNSHINLSSGGVGVIRPFYYDLPVPPPPQQQANHNTTPTYYTKPYTPIITSPSSSTSSTSASTERVSTAARSQRKRRRPPHSYASLIAQAILTSPGQRLTLRDIYDWVQRKYPHMYEANEPGWQNTIRHNLSLNRCFCKIPRTSTSQKGKGGFWTVDIAELNNTSFGNQILNSGAFGSYEYWLTRMQQQEQQGQQDHESNLD</sequence>
<dbReference type="InterPro" id="IPR001766">
    <property type="entry name" value="Fork_head_dom"/>
</dbReference>
<evidence type="ECO:0000313" key="5">
    <source>
        <dbReference type="EMBL" id="ORZ01088.1"/>
    </source>
</evidence>
<dbReference type="SMART" id="SM00339">
    <property type="entry name" value="FH"/>
    <property type="match status" value="1"/>
</dbReference>
<dbReference type="PROSITE" id="PS50039">
    <property type="entry name" value="FORK_HEAD_3"/>
    <property type="match status" value="1"/>
</dbReference>
<feature type="region of interest" description="Disordered" evidence="3">
    <location>
        <begin position="54"/>
        <end position="79"/>
    </location>
</feature>
<dbReference type="InterPro" id="IPR050211">
    <property type="entry name" value="FOX_domain-containing"/>
</dbReference>
<dbReference type="InterPro" id="IPR018122">
    <property type="entry name" value="TF_fork_head_CS_1"/>
</dbReference>
<feature type="region of interest" description="Disordered" evidence="3">
    <location>
        <begin position="167"/>
        <end position="200"/>
    </location>
</feature>
<dbReference type="InParanoid" id="A0A1X2HP09"/>
<dbReference type="PANTHER" id="PTHR11829:SF343">
    <property type="entry name" value="FORK-HEAD DOMAIN-CONTAINING PROTEIN"/>
    <property type="match status" value="1"/>
</dbReference>
<dbReference type="InterPro" id="IPR036388">
    <property type="entry name" value="WH-like_DNA-bd_sf"/>
</dbReference>
<proteinExistence type="predicted"/>
<keyword evidence="1 2" id="KW-0238">DNA-binding</keyword>
<comment type="caution">
    <text evidence="5">The sequence shown here is derived from an EMBL/GenBank/DDBJ whole genome shotgun (WGS) entry which is preliminary data.</text>
</comment>
<protein>
    <submittedName>
        <fullName evidence="5">Fork head domain-domain-containing protein</fullName>
    </submittedName>
</protein>
<dbReference type="FunFam" id="1.10.10.10:FF:000135">
    <property type="entry name" value="forkhead box protein G1"/>
    <property type="match status" value="1"/>
</dbReference>
<dbReference type="PRINTS" id="PR00053">
    <property type="entry name" value="FORKHEAD"/>
</dbReference>
<dbReference type="InterPro" id="IPR036390">
    <property type="entry name" value="WH_DNA-bd_sf"/>
</dbReference>
<dbReference type="GO" id="GO:0000978">
    <property type="term" value="F:RNA polymerase II cis-regulatory region sequence-specific DNA binding"/>
    <property type="evidence" value="ECO:0007669"/>
    <property type="project" value="TreeGrafter"/>
</dbReference>
<keyword evidence="6" id="KW-1185">Reference proteome</keyword>
<feature type="DNA-binding region" description="Fork-head" evidence="2">
    <location>
        <begin position="197"/>
        <end position="300"/>
    </location>
</feature>
<dbReference type="PANTHER" id="PTHR11829">
    <property type="entry name" value="FORKHEAD BOX PROTEIN"/>
    <property type="match status" value="1"/>
</dbReference>
<evidence type="ECO:0000313" key="6">
    <source>
        <dbReference type="Proteomes" id="UP000242180"/>
    </source>
</evidence>
<evidence type="ECO:0000256" key="3">
    <source>
        <dbReference type="SAM" id="MobiDB-lite"/>
    </source>
</evidence>
<feature type="region of interest" description="Disordered" evidence="3">
    <location>
        <begin position="1"/>
        <end position="39"/>
    </location>
</feature>
<evidence type="ECO:0000259" key="4">
    <source>
        <dbReference type="PROSITE" id="PS50039"/>
    </source>
</evidence>